<dbReference type="PANTHER" id="PTHR24291">
    <property type="entry name" value="CYTOCHROME P450 FAMILY 4"/>
    <property type="match status" value="1"/>
</dbReference>
<accession>A0A835GHN0</accession>
<comment type="caution">
    <text evidence="16">The sequence shown here is derived from an EMBL/GenBank/DDBJ whole genome shotgun (WGS) entry which is preliminary data.</text>
</comment>
<keyword evidence="15" id="KW-0812">Transmembrane</keyword>
<dbReference type="FunFam" id="1.10.630.10:FF:000035">
    <property type="entry name" value="CYtochrome P450 family"/>
    <property type="match status" value="3"/>
</dbReference>
<dbReference type="PROSITE" id="PS00086">
    <property type="entry name" value="CYTOCHROME_P450"/>
    <property type="match status" value="3"/>
</dbReference>
<keyword evidence="10" id="KW-0560">Oxidoreductase</keyword>
<evidence type="ECO:0000256" key="7">
    <source>
        <dbReference type="ARBA" id="ARBA00022723"/>
    </source>
</evidence>
<evidence type="ECO:0000256" key="5">
    <source>
        <dbReference type="ARBA" id="ARBA00010617"/>
    </source>
</evidence>
<evidence type="ECO:0000313" key="17">
    <source>
        <dbReference type="Proteomes" id="UP000648187"/>
    </source>
</evidence>
<evidence type="ECO:0000256" key="14">
    <source>
        <dbReference type="PIRSR" id="PIRSR602401-1"/>
    </source>
</evidence>
<dbReference type="GO" id="GO:0005506">
    <property type="term" value="F:iron ion binding"/>
    <property type="evidence" value="ECO:0007669"/>
    <property type="project" value="InterPro"/>
</dbReference>
<evidence type="ECO:0000256" key="1">
    <source>
        <dbReference type="ARBA" id="ARBA00001971"/>
    </source>
</evidence>
<name>A0A835GHN0_SPOEX</name>
<organism evidence="16 17">
    <name type="scientific">Spodoptera exigua</name>
    <name type="common">Beet armyworm</name>
    <name type="synonym">Noctua fulgens</name>
    <dbReference type="NCBI Taxonomy" id="7107"/>
    <lineage>
        <taxon>Eukaryota</taxon>
        <taxon>Metazoa</taxon>
        <taxon>Ecdysozoa</taxon>
        <taxon>Arthropoda</taxon>
        <taxon>Hexapoda</taxon>
        <taxon>Insecta</taxon>
        <taxon>Pterygota</taxon>
        <taxon>Neoptera</taxon>
        <taxon>Endopterygota</taxon>
        <taxon>Lepidoptera</taxon>
        <taxon>Glossata</taxon>
        <taxon>Ditrysia</taxon>
        <taxon>Noctuoidea</taxon>
        <taxon>Noctuidae</taxon>
        <taxon>Amphipyrinae</taxon>
        <taxon>Spodoptera</taxon>
    </lineage>
</organism>
<proteinExistence type="inferred from homology"/>
<keyword evidence="8" id="KW-0256">Endoplasmic reticulum</keyword>
<dbReference type="InterPro" id="IPR017972">
    <property type="entry name" value="Cyt_P450_CS"/>
</dbReference>
<dbReference type="InterPro" id="IPR002401">
    <property type="entry name" value="Cyt_P450_E_grp-I"/>
</dbReference>
<dbReference type="PRINTS" id="PR00463">
    <property type="entry name" value="EP450I"/>
</dbReference>
<keyword evidence="17" id="KW-1185">Reference proteome</keyword>
<evidence type="ECO:0008006" key="18">
    <source>
        <dbReference type="Google" id="ProtNLM"/>
    </source>
</evidence>
<gene>
    <name evidence="16" type="ORF">HW555_006992</name>
</gene>
<dbReference type="InterPro" id="IPR050196">
    <property type="entry name" value="Cytochrome_P450_Monoox"/>
</dbReference>
<evidence type="ECO:0000313" key="16">
    <source>
        <dbReference type="EMBL" id="KAF9415329.1"/>
    </source>
</evidence>
<dbReference type="GO" id="GO:0005789">
    <property type="term" value="C:endoplasmic reticulum membrane"/>
    <property type="evidence" value="ECO:0007669"/>
    <property type="project" value="UniProtKB-SubCell"/>
</dbReference>
<dbReference type="GO" id="GO:0016705">
    <property type="term" value="F:oxidoreductase activity, acting on paired donors, with incorporation or reduction of molecular oxygen"/>
    <property type="evidence" value="ECO:0007669"/>
    <property type="project" value="InterPro"/>
</dbReference>
<comment type="cofactor">
    <cofactor evidence="1 14">
        <name>heme</name>
        <dbReference type="ChEBI" id="CHEBI:30413"/>
    </cofactor>
</comment>
<sequence length="1553" mass="177979">MRSWCFFCLNSKVHFVFCWVWHCVAAEVYIFTVNIKHNAFSLGLLWEAKLLFTYNDNSTRLENGTECVDYALLIGHFKMILFLVSVIFVLVLLVSWIRLVRESRRFNINGPMPLPIIGNAHMFVSKSTEFLNLLAHYADKYGKVYRVHFLSIPNVIVCDAKFAQEIVTGQEYISKGGPYKLLSSWLGKGLLTATGQRWKSHRKFLTPAFHFTILQNFLPVFCKNQRVLTEKLRELADGRPIDMFPIVALAALDNVTESIMGSSVDAQGHESESAYVKSIEEMSSILAMRIQIPIFGPNAIFNLTPYKISQVKALKVLHGHTRKVIEARRQELKKANITSLDASTDVGIRNKHAFLDLLLLGEIDGKKIDDESVREEVDTFMFEGHDTTTSGISYVLYCLSKRRHIQEKIYEELQTIFGDDMERDPTYQELSQMKYLELVIKESMRLYPPVPIIERCITKDCEIGGLKLVKGTSVILNIYQIQRQPDMFEDPLEFRPERFEESLKNPFSFLAFSAGPRNCIGQKFAMMELKITISEIVKHFHILPVDEPPQLSADLILRSKNGVKVRDRFVGFVRAELSVILVLGLLVSWISLVRESRRFNVNGPLPLPIIGNAHMFISKSTEFLNLVAKYSERYGKVYRVHFLSVPYVIICDAKHAQDIASSQELIYKGGPYSLMTCWLGQGLLTSAGQRWKSHRKFLTPAFHFNILQNFLPVFCKNQRVLTEKLRELADGRPIDMFPIVALAALDNVTESIMGTSVDAQGHESESAYVKSIEEMSAILAMRIQIPILGPDAVFNLTPLKNRQSKALKVLHGHSTKVIEARRQELKKANVTTLNTSNDSGIRNKHAFLDLLLLGEIDGKKIDDDSVREEVDTFMFERRDVQEKVYEELKTIFGDDMERDPTYQELGQMKYLELVLKESMRLYPPVPLIERRITRDCEVGGLKLVKGTSVVLNIYQIQRQPDMFEDPLEFRPERFEESLKNPFSFLAFSAGPRNCIGQKFAMMELKITISEIVKHFHILPVDEPPLLSADLILRSKNGIQVKFMPRKKNPKRGESFYFMKNKLYDKLISVVLVFALLLSWISLVRQSRQFNVDGPSPLPLVGNAHLFVVKSTEFLNLVQRLSEKYGKVFRVHFFSTPYVVICHAKQAEELVSSTEHITKGRSYSFLTCWLGQGLLTSTGQRWKTHRKFLTPAFHFTILQNFLPVFCKNQRVLTEKLRELADGRPIDMFPIIALAALDNVTESVMGVCMETQKDSQSEYVKSIEELSAIVTMRMQIPFFGEDAIFNLLPYKTRQDKALKVLHGQTNRVIEARRQELKKANVTALPDSNDIGVKNKHAFLDLLLLAEIDGKKIDDESVREEVDTFMFEGHDTTTSGIVYTLFCLSKRRDVQEKIYEELKTIFGNEMHRDPTYHELAQMKYLELVIKESMRLFPPVPLIERRIMKDCEVGGLKLLKGTSVVMNIYQIQRQPDLYDDPLEFRPERFEAPLKNPFSWLAFSAGPRNCIGQKFAMMELKITISEIVKHFFILPSAQEPELSADLVLRSKNGVQVKLMPRK</sequence>
<keyword evidence="6 14" id="KW-0349">Heme</keyword>
<evidence type="ECO:0000256" key="4">
    <source>
        <dbReference type="ARBA" id="ARBA00004406"/>
    </source>
</evidence>
<feature type="transmembrane region" description="Helical" evidence="15">
    <location>
        <begin position="569"/>
        <end position="592"/>
    </location>
</feature>
<dbReference type="Proteomes" id="UP000648187">
    <property type="component" value="Unassembled WGS sequence"/>
</dbReference>
<keyword evidence="12" id="KW-0503">Monooxygenase</keyword>
<comment type="subcellular location">
    <subcellularLocation>
        <location evidence="4">Endoplasmic reticulum membrane</location>
        <topology evidence="4">Peripheral membrane protein</topology>
    </subcellularLocation>
    <subcellularLocation>
        <location evidence="3">Microsome membrane</location>
        <topology evidence="3">Peripheral membrane protein</topology>
    </subcellularLocation>
</comment>
<evidence type="ECO:0000256" key="3">
    <source>
        <dbReference type="ARBA" id="ARBA00004174"/>
    </source>
</evidence>
<evidence type="ECO:0000256" key="13">
    <source>
        <dbReference type="ARBA" id="ARBA00023136"/>
    </source>
</evidence>
<comment type="function">
    <text evidence="2">May be involved in the metabolism of insect hormones and in the breakdown of synthetic insecticides.</text>
</comment>
<comment type="similarity">
    <text evidence="5">Belongs to the cytochrome P450 family.</text>
</comment>
<keyword evidence="15" id="KW-1133">Transmembrane helix</keyword>
<dbReference type="SUPFAM" id="SSF48264">
    <property type="entry name" value="Cytochrome P450"/>
    <property type="match status" value="3"/>
</dbReference>
<dbReference type="InterPro" id="IPR036396">
    <property type="entry name" value="Cyt_P450_sf"/>
</dbReference>
<dbReference type="GO" id="GO:0004497">
    <property type="term" value="F:monooxygenase activity"/>
    <property type="evidence" value="ECO:0007669"/>
    <property type="project" value="UniProtKB-KW"/>
</dbReference>
<evidence type="ECO:0000256" key="15">
    <source>
        <dbReference type="SAM" id="Phobius"/>
    </source>
</evidence>
<dbReference type="PRINTS" id="PR00385">
    <property type="entry name" value="P450"/>
</dbReference>
<evidence type="ECO:0000256" key="11">
    <source>
        <dbReference type="ARBA" id="ARBA00023004"/>
    </source>
</evidence>
<dbReference type="PANTHER" id="PTHR24291:SF187">
    <property type="entry name" value="CYTOCHROME P450 4AE1-RELATED"/>
    <property type="match status" value="1"/>
</dbReference>
<keyword evidence="13 15" id="KW-0472">Membrane</keyword>
<evidence type="ECO:0000256" key="9">
    <source>
        <dbReference type="ARBA" id="ARBA00022848"/>
    </source>
</evidence>
<keyword evidence="7 14" id="KW-0479">Metal-binding</keyword>
<evidence type="ECO:0000256" key="8">
    <source>
        <dbReference type="ARBA" id="ARBA00022824"/>
    </source>
</evidence>
<feature type="binding site" description="axial binding residue" evidence="14">
    <location>
        <position position="519"/>
    </location>
    <ligand>
        <name>heme</name>
        <dbReference type="ChEBI" id="CHEBI:30413"/>
    </ligand>
    <ligandPart>
        <name>Fe</name>
        <dbReference type="ChEBI" id="CHEBI:18248"/>
    </ligandPart>
</feature>
<keyword evidence="9" id="KW-0492">Microsome</keyword>
<evidence type="ECO:0000256" key="12">
    <source>
        <dbReference type="ARBA" id="ARBA00023033"/>
    </source>
</evidence>
<evidence type="ECO:0000256" key="2">
    <source>
        <dbReference type="ARBA" id="ARBA00003690"/>
    </source>
</evidence>
<dbReference type="Pfam" id="PF00067">
    <property type="entry name" value="p450"/>
    <property type="match status" value="4"/>
</dbReference>
<dbReference type="Gene3D" id="1.10.630.10">
    <property type="entry name" value="Cytochrome P450"/>
    <property type="match status" value="3"/>
</dbReference>
<feature type="transmembrane region" description="Helical" evidence="15">
    <location>
        <begin position="80"/>
        <end position="99"/>
    </location>
</feature>
<dbReference type="CDD" id="cd20628">
    <property type="entry name" value="CYP4"/>
    <property type="match status" value="3"/>
</dbReference>
<dbReference type="EMBL" id="JACKWZ010000113">
    <property type="protein sequence ID" value="KAF9415329.1"/>
    <property type="molecule type" value="Genomic_DNA"/>
</dbReference>
<evidence type="ECO:0000256" key="10">
    <source>
        <dbReference type="ARBA" id="ARBA00023002"/>
    </source>
</evidence>
<keyword evidence="11 14" id="KW-0408">Iron</keyword>
<dbReference type="GO" id="GO:0020037">
    <property type="term" value="F:heme binding"/>
    <property type="evidence" value="ECO:0007669"/>
    <property type="project" value="InterPro"/>
</dbReference>
<dbReference type="InterPro" id="IPR001128">
    <property type="entry name" value="Cyt_P450"/>
</dbReference>
<reference evidence="16" key="1">
    <citation type="submission" date="2020-08" db="EMBL/GenBank/DDBJ databases">
        <title>Spodoptera exigua strain:BAW_Kor-Di-RS1 Genome sequencing and assembly.</title>
        <authorList>
            <person name="Kim J."/>
            <person name="Nam H.Y."/>
            <person name="Kwon M."/>
            <person name="Choi J.H."/>
            <person name="Cho S.R."/>
            <person name="Kim G.-H."/>
        </authorList>
    </citation>
    <scope>NUCLEOTIDE SEQUENCE</scope>
    <source>
        <strain evidence="16">BAW_Kor-Di-RS1</strain>
        <tissue evidence="16">Whole-body</tissue>
    </source>
</reference>
<protein>
    <recommendedName>
        <fullName evidence="18">Cytochrome p450</fullName>
    </recommendedName>
</protein>
<evidence type="ECO:0000256" key="6">
    <source>
        <dbReference type="ARBA" id="ARBA00022617"/>
    </source>
</evidence>